<evidence type="ECO:0000256" key="1">
    <source>
        <dbReference type="SAM" id="MobiDB-lite"/>
    </source>
</evidence>
<feature type="compositionally biased region" description="Pro residues" evidence="1">
    <location>
        <begin position="324"/>
        <end position="333"/>
    </location>
</feature>
<feature type="compositionally biased region" description="Basic and acidic residues" evidence="1">
    <location>
        <begin position="278"/>
        <end position="297"/>
    </location>
</feature>
<sequence>MTWLEPDSRQGSERTMADLDLSLSDALTDSVPQSSPGNMVQRDFVAALEAETFDDQVGETVGKKDYIPLLDKDDKKDGSAVTPGGQKTAQRPEPQGEVRPRLTEQQLCATDFLSGPGKMAGFEDQWSIQPVAPQTQDSGRMGPFQGFSQPGMVNVDFGVAPFQTERPSSIAEPQTPPLSLASDPLKQPNKHTQPLHSSVAGVLGDPWEVQGGLQTDLPFTPSVSTVISRHASQLAESPLDPQWPHPQSAGAGEERENEGADRKHQQQQQLKKKKKRRPREEVYDHMENRSPVDHHGLQVENTPPTDGPQRRSPWREGGWELSPEPLPASPTPISPSLGTGPSPKQTPPQSPGLENTFSKDNEAAPPSPKADQAEGTPSGKVKSAPESFFTISVKEDHVEETSVPSSPPPSKEAPLLTPTFPQPGKMVPSPFSSETPAAPFPAPNSDLNPTALPFFPISEFADVPPKEGRPADPSTAEGW</sequence>
<dbReference type="AlphaFoldDB" id="A0AAD7T2P1"/>
<accession>A0AAD7T2P1</accession>
<feature type="compositionally biased region" description="Basic and acidic residues" evidence="1">
    <location>
        <begin position="252"/>
        <end position="264"/>
    </location>
</feature>
<gene>
    <name evidence="2" type="ORF">AAFF_G00092540</name>
</gene>
<evidence type="ECO:0008006" key="4">
    <source>
        <dbReference type="Google" id="ProtNLM"/>
    </source>
</evidence>
<feature type="region of interest" description="Disordered" evidence="1">
    <location>
        <begin position="163"/>
        <end position="479"/>
    </location>
</feature>
<evidence type="ECO:0000313" key="2">
    <source>
        <dbReference type="EMBL" id="KAJ8413258.1"/>
    </source>
</evidence>
<evidence type="ECO:0000313" key="3">
    <source>
        <dbReference type="Proteomes" id="UP001221898"/>
    </source>
</evidence>
<feature type="compositionally biased region" description="Polar residues" evidence="1">
    <location>
        <begin position="334"/>
        <end position="343"/>
    </location>
</feature>
<feature type="compositionally biased region" description="Basic and acidic residues" evidence="1">
    <location>
        <begin position="61"/>
        <end position="78"/>
    </location>
</feature>
<reference evidence="2" key="1">
    <citation type="journal article" date="2023" name="Science">
        <title>Genome structures resolve the early diversification of teleost fishes.</title>
        <authorList>
            <person name="Parey E."/>
            <person name="Louis A."/>
            <person name="Montfort J."/>
            <person name="Bouchez O."/>
            <person name="Roques C."/>
            <person name="Iampietro C."/>
            <person name="Lluch J."/>
            <person name="Castinel A."/>
            <person name="Donnadieu C."/>
            <person name="Desvignes T."/>
            <person name="Floi Bucao C."/>
            <person name="Jouanno E."/>
            <person name="Wen M."/>
            <person name="Mejri S."/>
            <person name="Dirks R."/>
            <person name="Jansen H."/>
            <person name="Henkel C."/>
            <person name="Chen W.J."/>
            <person name="Zahm M."/>
            <person name="Cabau C."/>
            <person name="Klopp C."/>
            <person name="Thompson A.W."/>
            <person name="Robinson-Rechavi M."/>
            <person name="Braasch I."/>
            <person name="Lecointre G."/>
            <person name="Bobe J."/>
            <person name="Postlethwait J.H."/>
            <person name="Berthelot C."/>
            <person name="Roest Crollius H."/>
            <person name="Guiguen Y."/>
        </authorList>
    </citation>
    <scope>NUCLEOTIDE SEQUENCE</scope>
    <source>
        <strain evidence="2">NC1722</strain>
    </source>
</reference>
<keyword evidence="3" id="KW-1185">Reference proteome</keyword>
<organism evidence="2 3">
    <name type="scientific">Aldrovandia affinis</name>
    <dbReference type="NCBI Taxonomy" id="143900"/>
    <lineage>
        <taxon>Eukaryota</taxon>
        <taxon>Metazoa</taxon>
        <taxon>Chordata</taxon>
        <taxon>Craniata</taxon>
        <taxon>Vertebrata</taxon>
        <taxon>Euteleostomi</taxon>
        <taxon>Actinopterygii</taxon>
        <taxon>Neopterygii</taxon>
        <taxon>Teleostei</taxon>
        <taxon>Notacanthiformes</taxon>
        <taxon>Halosauridae</taxon>
        <taxon>Aldrovandia</taxon>
    </lineage>
</organism>
<comment type="caution">
    <text evidence="2">The sequence shown here is derived from an EMBL/GenBank/DDBJ whole genome shotgun (WGS) entry which is preliminary data.</text>
</comment>
<feature type="region of interest" description="Disordered" evidence="1">
    <location>
        <begin position="56"/>
        <end position="103"/>
    </location>
</feature>
<dbReference type="EMBL" id="JAINUG010000016">
    <property type="protein sequence ID" value="KAJ8413258.1"/>
    <property type="molecule type" value="Genomic_DNA"/>
</dbReference>
<name>A0AAD7T2P1_9TELE</name>
<protein>
    <recommendedName>
        <fullName evidence="4">Microtubule-associated protein 4</fullName>
    </recommendedName>
</protein>
<proteinExistence type="predicted"/>
<dbReference type="Proteomes" id="UP001221898">
    <property type="component" value="Unassembled WGS sequence"/>
</dbReference>
<feature type="compositionally biased region" description="Polar residues" evidence="1">
    <location>
        <begin position="221"/>
        <end position="235"/>
    </location>
</feature>